<dbReference type="InterPro" id="IPR027417">
    <property type="entry name" value="P-loop_NTPase"/>
</dbReference>
<reference evidence="2" key="1">
    <citation type="submission" date="2018-12" db="EMBL/GenBank/DDBJ databases">
        <title>Tengunoibacter tsumagoiensis gen. nov., sp. nov., Dictyobacter kobayashii sp. nov., D. alpinus sp. nov., and D. joshuensis sp. nov. and description of Dictyobacteraceae fam. nov. within the order Ktedonobacterales isolated from Tengu-no-mugimeshi.</title>
        <authorList>
            <person name="Wang C.M."/>
            <person name="Zheng Y."/>
            <person name="Sakai Y."/>
            <person name="Toyoda A."/>
            <person name="Minakuchi Y."/>
            <person name="Abe K."/>
            <person name="Yokota A."/>
            <person name="Yabe S."/>
        </authorList>
    </citation>
    <scope>NUCLEOTIDE SEQUENCE [LARGE SCALE GENOMIC DNA]</scope>
    <source>
        <strain evidence="2">Uno3</strain>
    </source>
</reference>
<sequence length="182" mass="20782">MLAQQLAVHLALPLIQKDMIKESLYDSLGCTDLAQSQSYGRASMALLYQFAEVILKSGQSCIMESVFYPFLAMPDFAQLHQRTPFFPIQIHCHAERAILSERIDRRWESGERHRGHMENLRAFDPDQLIPPEFLQALPLDGPVIEFDTTDSEAINYNVVFTQVQTILAEVARSRTQARSSRK</sequence>
<dbReference type="EMBL" id="BIFR01000001">
    <property type="protein sequence ID" value="GCE12723.1"/>
    <property type="molecule type" value="Genomic_DNA"/>
</dbReference>
<organism evidence="1 2">
    <name type="scientific">Tengunoibacter tsumagoiensis</name>
    <dbReference type="NCBI Taxonomy" id="2014871"/>
    <lineage>
        <taxon>Bacteria</taxon>
        <taxon>Bacillati</taxon>
        <taxon>Chloroflexota</taxon>
        <taxon>Ktedonobacteria</taxon>
        <taxon>Ktedonobacterales</taxon>
        <taxon>Dictyobacteraceae</taxon>
        <taxon>Tengunoibacter</taxon>
    </lineage>
</organism>
<dbReference type="AlphaFoldDB" id="A0A402A0T0"/>
<name>A0A402A0T0_9CHLR</name>
<dbReference type="Gene3D" id="3.40.50.300">
    <property type="entry name" value="P-loop containing nucleotide triphosphate hydrolases"/>
    <property type="match status" value="1"/>
</dbReference>
<evidence type="ECO:0000313" key="2">
    <source>
        <dbReference type="Proteomes" id="UP000287352"/>
    </source>
</evidence>
<protein>
    <submittedName>
        <fullName evidence="1">Uncharacterized protein</fullName>
    </submittedName>
</protein>
<keyword evidence="2" id="KW-1185">Reference proteome</keyword>
<proteinExistence type="predicted"/>
<accession>A0A402A0T0</accession>
<dbReference type="Proteomes" id="UP000287352">
    <property type="component" value="Unassembled WGS sequence"/>
</dbReference>
<gene>
    <name evidence="1" type="ORF">KTT_25820</name>
</gene>
<evidence type="ECO:0000313" key="1">
    <source>
        <dbReference type="EMBL" id="GCE12723.1"/>
    </source>
</evidence>
<comment type="caution">
    <text evidence="1">The sequence shown here is derived from an EMBL/GenBank/DDBJ whole genome shotgun (WGS) entry which is preliminary data.</text>
</comment>